<reference evidence="2" key="1">
    <citation type="submission" date="2018-05" db="EMBL/GenBank/DDBJ databases">
        <authorList>
            <person name="Lanie J.A."/>
            <person name="Ng W.-L."/>
            <person name="Kazmierczak K.M."/>
            <person name="Andrzejewski T.M."/>
            <person name="Davidsen T.M."/>
            <person name="Wayne K.J."/>
            <person name="Tettelin H."/>
            <person name="Glass J.I."/>
            <person name="Rusch D."/>
            <person name="Podicherti R."/>
            <person name="Tsui H.-C.T."/>
            <person name="Winkler M.E."/>
        </authorList>
    </citation>
    <scope>NUCLEOTIDE SEQUENCE</scope>
</reference>
<protein>
    <recommendedName>
        <fullName evidence="1">Mur ligase N-terminal catalytic domain-containing protein</fullName>
    </recommendedName>
</protein>
<name>A0A382I2J3_9ZZZZ</name>
<dbReference type="PANTHER" id="PTHR43445:SF3">
    <property type="entry name" value="UDP-N-ACETYLMURAMATE--L-ALANINE LIGASE"/>
    <property type="match status" value="1"/>
</dbReference>
<dbReference type="InterPro" id="IPR050061">
    <property type="entry name" value="MurCDEF_pg_biosynth"/>
</dbReference>
<evidence type="ECO:0000259" key="1">
    <source>
        <dbReference type="Pfam" id="PF01225"/>
    </source>
</evidence>
<dbReference type="Pfam" id="PF01225">
    <property type="entry name" value="Mur_ligase"/>
    <property type="match status" value="1"/>
</dbReference>
<sequence>MNPESSLSLADKNQGSNHTHFMGIEGAGMFALAELFRQRGEIVTGCDVAPGENSEQLRSAGVEISGKHDTSHLSDATSVVVSSAVPWGTKEIQEALTRGIPVIKRAEALGQCVNHGQVLAVSGTHGKTTTTAMVTEILDIAGMNPTGVAGGHVFSWGGNFLMGGDLYVVEADEYDRSFLELQP</sequence>
<dbReference type="SUPFAM" id="SSF51984">
    <property type="entry name" value="MurCD N-terminal domain"/>
    <property type="match status" value="1"/>
</dbReference>
<dbReference type="GO" id="GO:0005524">
    <property type="term" value="F:ATP binding"/>
    <property type="evidence" value="ECO:0007669"/>
    <property type="project" value="InterPro"/>
</dbReference>
<dbReference type="Gene3D" id="3.40.1190.10">
    <property type="entry name" value="Mur-like, catalytic domain"/>
    <property type="match status" value="1"/>
</dbReference>
<gene>
    <name evidence="2" type="ORF">METZ01_LOCUS246728</name>
</gene>
<dbReference type="InterPro" id="IPR000713">
    <property type="entry name" value="Mur_ligase_N"/>
</dbReference>
<dbReference type="Gene3D" id="3.40.50.720">
    <property type="entry name" value="NAD(P)-binding Rossmann-like Domain"/>
    <property type="match status" value="1"/>
</dbReference>
<proteinExistence type="predicted"/>
<dbReference type="GO" id="GO:0016881">
    <property type="term" value="F:acid-amino acid ligase activity"/>
    <property type="evidence" value="ECO:0007669"/>
    <property type="project" value="InterPro"/>
</dbReference>
<dbReference type="EMBL" id="UINC01064831">
    <property type="protein sequence ID" value="SVB93874.1"/>
    <property type="molecule type" value="Genomic_DNA"/>
</dbReference>
<accession>A0A382I2J3</accession>
<dbReference type="SUPFAM" id="SSF53623">
    <property type="entry name" value="MurD-like peptide ligases, catalytic domain"/>
    <property type="match status" value="1"/>
</dbReference>
<evidence type="ECO:0000313" key="2">
    <source>
        <dbReference type="EMBL" id="SVB93874.1"/>
    </source>
</evidence>
<organism evidence="2">
    <name type="scientific">marine metagenome</name>
    <dbReference type="NCBI Taxonomy" id="408172"/>
    <lineage>
        <taxon>unclassified sequences</taxon>
        <taxon>metagenomes</taxon>
        <taxon>ecological metagenomes</taxon>
    </lineage>
</organism>
<dbReference type="AlphaFoldDB" id="A0A382I2J3"/>
<feature type="non-terminal residue" evidence="2">
    <location>
        <position position="183"/>
    </location>
</feature>
<dbReference type="PANTHER" id="PTHR43445">
    <property type="entry name" value="UDP-N-ACETYLMURAMATE--L-ALANINE LIGASE-RELATED"/>
    <property type="match status" value="1"/>
</dbReference>
<feature type="domain" description="Mur ligase N-terminal catalytic" evidence="1">
    <location>
        <begin position="18"/>
        <end position="115"/>
    </location>
</feature>
<dbReference type="InterPro" id="IPR036565">
    <property type="entry name" value="Mur-like_cat_sf"/>
</dbReference>